<organism evidence="1 2">
    <name type="scientific">Aspergillus fumigatus (strain CBS 144.89 / FGSC A1163 / CEA10)</name>
    <name type="common">Neosartorya fumigata</name>
    <dbReference type="NCBI Taxonomy" id="451804"/>
    <lineage>
        <taxon>Eukaryota</taxon>
        <taxon>Fungi</taxon>
        <taxon>Dikarya</taxon>
        <taxon>Ascomycota</taxon>
        <taxon>Pezizomycotina</taxon>
        <taxon>Eurotiomycetes</taxon>
        <taxon>Eurotiomycetidae</taxon>
        <taxon>Eurotiales</taxon>
        <taxon>Aspergillaceae</taxon>
        <taxon>Aspergillus</taxon>
        <taxon>Aspergillus subgen. Fumigati</taxon>
    </lineage>
</organism>
<evidence type="ECO:0000313" key="2">
    <source>
        <dbReference type="Proteomes" id="UP000001699"/>
    </source>
</evidence>
<dbReference type="PhylomeDB" id="B0YE12"/>
<keyword evidence="2" id="KW-1185">Reference proteome</keyword>
<evidence type="ECO:0000313" key="1">
    <source>
        <dbReference type="EMBL" id="EDP47896.1"/>
    </source>
</evidence>
<reference evidence="1 2" key="1">
    <citation type="journal article" date="2008" name="PLoS Genet.">
        <title>Genomic islands in the pathogenic filamentous fungus Aspergillus fumigatus.</title>
        <authorList>
            <person name="Fedorova N.D."/>
            <person name="Khaldi N."/>
            <person name="Joardar V.S."/>
            <person name="Maiti R."/>
            <person name="Amedeo P."/>
            <person name="Anderson M.J."/>
            <person name="Crabtree J."/>
            <person name="Silva J.C."/>
            <person name="Badger J.H."/>
            <person name="Albarraq A."/>
            <person name="Angiuoli S."/>
            <person name="Bussey H."/>
            <person name="Bowyer P."/>
            <person name="Cotty P.J."/>
            <person name="Dyer P.S."/>
            <person name="Egan A."/>
            <person name="Galens K."/>
            <person name="Fraser-Liggett C.M."/>
            <person name="Haas B.J."/>
            <person name="Inman J.M."/>
            <person name="Kent R."/>
            <person name="Lemieux S."/>
            <person name="Malavazi I."/>
            <person name="Orvis J."/>
            <person name="Roemer T."/>
            <person name="Ronning C.M."/>
            <person name="Sundaram J.P."/>
            <person name="Sutton G."/>
            <person name="Turner G."/>
            <person name="Venter J.C."/>
            <person name="White O.R."/>
            <person name="Whitty B.R."/>
            <person name="Youngman P."/>
            <person name="Wolfe K.H."/>
            <person name="Goldman G.H."/>
            <person name="Wortman J.R."/>
            <person name="Jiang B."/>
            <person name="Denning D.W."/>
            <person name="Nierman W.C."/>
        </authorList>
    </citation>
    <scope>NUCLEOTIDE SEQUENCE [LARGE SCALE GENOMIC DNA]</scope>
    <source>
        <strain evidence="2">CBS 144.89 / FGSC A1163 / CEA10</strain>
    </source>
</reference>
<proteinExistence type="predicted"/>
<dbReference type="AlphaFoldDB" id="B0YE12"/>
<name>B0YE12_ASPFC</name>
<dbReference type="EMBL" id="DS499602">
    <property type="protein sequence ID" value="EDP47896.1"/>
    <property type="molecule type" value="Genomic_DNA"/>
</dbReference>
<dbReference type="Proteomes" id="UP000001699">
    <property type="component" value="Unassembled WGS sequence"/>
</dbReference>
<gene>
    <name evidence="1" type="ORF">AFUB_097470</name>
</gene>
<protein>
    <submittedName>
        <fullName evidence="1">Uncharacterized protein</fullName>
    </submittedName>
</protein>
<sequence>MATQVSLFSYLQAAPPVIPASPPSNPSRNTTNTAYGADDIRSTAVWPGFDLQTILQRYEALLMQVQLPADPMPISPSRGVPTETALREKLGEYVYPRVRRALRAAFQHLATVGQMNGSTALEFGSGDFAKVIDGFRPDTAYFVSALPSATGPNRAPGDIKPSWKWSTAMASHRIPGYRAEYRQALSQVNFYMKQHRSRYGFILTDRELVVFRRRDNNGNLELASPTPFTAGGTAQQPQLTVLMALWYLGMLAAQDQGVDRWYL</sequence>
<dbReference type="OrthoDB" id="4367324at2759"/>
<dbReference type="VEuPathDB" id="FungiDB:AFUB_097470"/>
<accession>B0YE12</accession>
<dbReference type="HOGENOM" id="CLU_093534_0_0_1"/>